<gene>
    <name evidence="2" type="ordered locus">MycrhN_5622</name>
</gene>
<organism evidence="2 3">
    <name type="scientific">Mycolicibacterium rhodesiae (strain NBB3)</name>
    <name type="common">Mycobacterium rhodesiae</name>
    <dbReference type="NCBI Taxonomy" id="710685"/>
    <lineage>
        <taxon>Bacteria</taxon>
        <taxon>Bacillati</taxon>
        <taxon>Actinomycetota</taxon>
        <taxon>Actinomycetes</taxon>
        <taxon>Mycobacteriales</taxon>
        <taxon>Mycobacteriaceae</taxon>
        <taxon>Mycolicibacterium</taxon>
    </lineage>
</organism>
<dbReference type="STRING" id="710685.MycrhN_5622"/>
<reference evidence="2 3" key="1">
    <citation type="submission" date="2011-12" db="EMBL/GenBank/DDBJ databases">
        <title>Complete sequence of Mycobacterium rhodesiae NBB3.</title>
        <authorList>
            <consortium name="US DOE Joint Genome Institute"/>
            <person name="Lucas S."/>
            <person name="Han J."/>
            <person name="Lapidus A."/>
            <person name="Cheng J.-F."/>
            <person name="Goodwin L."/>
            <person name="Pitluck S."/>
            <person name="Peters L."/>
            <person name="Mikhailova N."/>
            <person name="Gu W."/>
            <person name="Detter J.C."/>
            <person name="Han C."/>
            <person name="Tapia R."/>
            <person name="Land M."/>
            <person name="Hauser L."/>
            <person name="Kyrpides N."/>
            <person name="Ivanova N."/>
            <person name="Pagani I."/>
            <person name="Mattes T."/>
            <person name="Holmes A."/>
            <person name="Rutledge P."/>
            <person name="Paulsen I."/>
            <person name="Coleman N."/>
            <person name="Woyke T."/>
        </authorList>
    </citation>
    <scope>NUCLEOTIDE SEQUENCE [LARGE SCALE GENOMIC DNA]</scope>
    <source>
        <strain evidence="2 3">NBB3</strain>
    </source>
</reference>
<dbReference type="Proteomes" id="UP000005442">
    <property type="component" value="Chromosome"/>
</dbReference>
<dbReference type="PATRIC" id="fig|710685.3.peg.5648"/>
<protein>
    <recommendedName>
        <fullName evidence="1">AB hydrolase-1 domain-containing protein</fullName>
    </recommendedName>
</protein>
<evidence type="ECO:0000313" key="3">
    <source>
        <dbReference type="Proteomes" id="UP000005442"/>
    </source>
</evidence>
<feature type="domain" description="AB hydrolase-1" evidence="1">
    <location>
        <begin position="14"/>
        <end position="189"/>
    </location>
</feature>
<dbReference type="GO" id="GO:0003824">
    <property type="term" value="F:catalytic activity"/>
    <property type="evidence" value="ECO:0007669"/>
    <property type="project" value="UniProtKB-ARBA"/>
</dbReference>
<name>G8RKW3_MYCRN</name>
<dbReference type="Pfam" id="PF12697">
    <property type="entry name" value="Abhydrolase_6"/>
    <property type="match status" value="1"/>
</dbReference>
<keyword evidence="3" id="KW-1185">Reference proteome</keyword>
<evidence type="ECO:0000259" key="1">
    <source>
        <dbReference type="Pfam" id="PF12697"/>
    </source>
</evidence>
<dbReference type="OrthoDB" id="3366509at2"/>
<evidence type="ECO:0000313" key="2">
    <source>
        <dbReference type="EMBL" id="AEV76090.1"/>
    </source>
</evidence>
<dbReference type="InterPro" id="IPR000073">
    <property type="entry name" value="AB_hydrolase_1"/>
</dbReference>
<dbReference type="HOGENOM" id="CLU_081587_0_0_11"/>
<accession>G8RKW3</accession>
<dbReference type="KEGG" id="mrh:MycrhN_5622"/>
<dbReference type="SUPFAM" id="SSF53474">
    <property type="entry name" value="alpha/beta-Hydrolases"/>
    <property type="match status" value="1"/>
</dbReference>
<dbReference type="eggNOG" id="COG1073">
    <property type="taxonomic scope" value="Bacteria"/>
</dbReference>
<dbReference type="RefSeq" id="WP_014213829.1">
    <property type="nucleotide sequence ID" value="NC_016604.1"/>
</dbReference>
<dbReference type="Gene3D" id="3.40.50.1820">
    <property type="entry name" value="alpha/beta hydrolase"/>
    <property type="match status" value="1"/>
</dbReference>
<dbReference type="InterPro" id="IPR029058">
    <property type="entry name" value="AB_hydrolase_fold"/>
</dbReference>
<sequence>MPSVNVTRDLRGGVLVLPGGRPRDTSPSRGWQLANQRMLWLATSLRYELGSSVRVQRVQYRTRGWNSPRLDAVRDAESALARLQRDIGSSPVVLVGHSMGARVAAHLSGSDGVVGVVALAPWWPHNDAELVPAGRRLLTLHGTADTWTDPRASSTQTRWASDRGVDARWVGLPNSGHYLLRDFRRWHRLTAEFVAEQLCVSEARPGD</sequence>
<dbReference type="AlphaFoldDB" id="G8RKW3"/>
<dbReference type="EMBL" id="CP003169">
    <property type="protein sequence ID" value="AEV76090.1"/>
    <property type="molecule type" value="Genomic_DNA"/>
</dbReference>
<proteinExistence type="predicted"/>